<protein>
    <submittedName>
        <fullName evidence="1">Uncharacterized protein</fullName>
    </submittedName>
</protein>
<sequence length="67" mass="6955">MPRPPKKSAEEKAKALPVAVVPPPTMVPAPVVGGLHPAVVPAPVVSGVPQRVVDNDSFLRVRDSVSL</sequence>
<proteinExistence type="predicted"/>
<name>A0A2K0TL38_9HYPO</name>
<reference evidence="1 2" key="1">
    <citation type="submission" date="2017-02" db="EMBL/GenBank/DDBJ databases">
        <title>Genomes of Trichoderma spp. with biocontrol activity.</title>
        <authorList>
            <person name="Gardiner D."/>
            <person name="Kazan K."/>
            <person name="Vos C."/>
            <person name="Harvey P."/>
        </authorList>
    </citation>
    <scope>NUCLEOTIDE SEQUENCE [LARGE SCALE GENOMIC DNA]</scope>
    <source>
        <strain evidence="1 2">A5MH</strain>
    </source>
</reference>
<dbReference type="Proteomes" id="UP000236546">
    <property type="component" value="Unassembled WGS sequence"/>
</dbReference>
<accession>A0A2K0TL38</accession>
<dbReference type="AlphaFoldDB" id="A0A2K0TL38"/>
<dbReference type="EMBL" id="MTYH01000016">
    <property type="protein sequence ID" value="PNP46243.1"/>
    <property type="molecule type" value="Genomic_DNA"/>
</dbReference>
<comment type="caution">
    <text evidence="1">The sequence shown here is derived from an EMBL/GenBank/DDBJ whole genome shotgun (WGS) entry which is preliminary data.</text>
</comment>
<evidence type="ECO:0000313" key="2">
    <source>
        <dbReference type="Proteomes" id="UP000236546"/>
    </source>
</evidence>
<gene>
    <name evidence="1" type="ORF">TGAMA5MH_02278</name>
</gene>
<evidence type="ECO:0000313" key="1">
    <source>
        <dbReference type="EMBL" id="PNP46243.1"/>
    </source>
</evidence>
<organism evidence="1 2">
    <name type="scientific">Trichoderma gamsii</name>
    <dbReference type="NCBI Taxonomy" id="398673"/>
    <lineage>
        <taxon>Eukaryota</taxon>
        <taxon>Fungi</taxon>
        <taxon>Dikarya</taxon>
        <taxon>Ascomycota</taxon>
        <taxon>Pezizomycotina</taxon>
        <taxon>Sordariomycetes</taxon>
        <taxon>Hypocreomycetidae</taxon>
        <taxon>Hypocreales</taxon>
        <taxon>Hypocreaceae</taxon>
        <taxon>Trichoderma</taxon>
    </lineage>
</organism>